<protein>
    <submittedName>
        <fullName evidence="1">Uncharacterized protein</fullName>
    </submittedName>
</protein>
<keyword evidence="2" id="KW-1185">Reference proteome</keyword>
<dbReference type="AlphaFoldDB" id="A0A2T3ZNK4"/>
<evidence type="ECO:0000313" key="2">
    <source>
        <dbReference type="Proteomes" id="UP000240493"/>
    </source>
</evidence>
<organism evidence="1 2">
    <name type="scientific">Trichoderma asperellum (strain ATCC 204424 / CBS 433.97 / NBRC 101777)</name>
    <dbReference type="NCBI Taxonomy" id="1042311"/>
    <lineage>
        <taxon>Eukaryota</taxon>
        <taxon>Fungi</taxon>
        <taxon>Dikarya</taxon>
        <taxon>Ascomycota</taxon>
        <taxon>Pezizomycotina</taxon>
        <taxon>Sordariomycetes</taxon>
        <taxon>Hypocreomycetidae</taxon>
        <taxon>Hypocreales</taxon>
        <taxon>Hypocreaceae</taxon>
        <taxon>Trichoderma</taxon>
    </lineage>
</organism>
<sequence length="64" mass="7260">MRYTNLTSLSALQSTIIHGVLLPPQHQPIQKQSRRRVWVPEYDAVQNLTSNPAQLAYLLTSSLD</sequence>
<accession>A0A2T3ZNK4</accession>
<proteinExistence type="predicted"/>
<gene>
    <name evidence="1" type="ORF">M441DRAFT_53117</name>
</gene>
<name>A0A2T3ZNK4_TRIA4</name>
<dbReference type="Proteomes" id="UP000240493">
    <property type="component" value="Unassembled WGS sequence"/>
</dbReference>
<evidence type="ECO:0000313" key="1">
    <source>
        <dbReference type="EMBL" id="PTB46379.1"/>
    </source>
</evidence>
<reference evidence="1 2" key="1">
    <citation type="submission" date="2016-07" db="EMBL/GenBank/DDBJ databases">
        <title>Multiple horizontal gene transfer events from other fungi enriched the ability of initially mycotrophic Trichoderma (Ascomycota) to feed on dead plant biomass.</title>
        <authorList>
            <consortium name="DOE Joint Genome Institute"/>
            <person name="Aerts A."/>
            <person name="Atanasova L."/>
            <person name="Chenthamara K."/>
            <person name="Zhang J."/>
            <person name="Grujic M."/>
            <person name="Henrissat B."/>
            <person name="Kuo A."/>
            <person name="Salamov A."/>
            <person name="Lipzen A."/>
            <person name="Labutti K."/>
            <person name="Barry K."/>
            <person name="Miao Y."/>
            <person name="Rahimi M.J."/>
            <person name="Shen Q."/>
            <person name="Grigoriev I.V."/>
            <person name="Kubicek C.P."/>
            <person name="Druzhinina I.S."/>
        </authorList>
    </citation>
    <scope>NUCLEOTIDE SEQUENCE [LARGE SCALE GENOMIC DNA]</scope>
    <source>
        <strain evidence="1 2">CBS 433.97</strain>
    </source>
</reference>
<dbReference type="EMBL" id="KZ679256">
    <property type="protein sequence ID" value="PTB46379.1"/>
    <property type="molecule type" value="Genomic_DNA"/>
</dbReference>